<reference evidence="1" key="1">
    <citation type="submission" date="2022-03" db="EMBL/GenBank/DDBJ databases">
        <title>Genomic analyses of argali, domestic sheep and their hybrids provide insights into chromosomal evolution, heterosis and genetic basis of agronomic traits.</title>
        <authorList>
            <person name="Li M."/>
        </authorList>
    </citation>
    <scope>NUCLEOTIDE SEQUENCE</scope>
    <source>
        <strain evidence="1">CAU-MHL-2022a</strain>
        <tissue evidence="1">Skin</tissue>
    </source>
</reference>
<evidence type="ECO:0000313" key="2">
    <source>
        <dbReference type="Proteomes" id="UP001214576"/>
    </source>
</evidence>
<keyword evidence="2" id="KW-1185">Reference proteome</keyword>
<dbReference type="EMBL" id="JAKZEL010000001">
    <property type="protein sequence ID" value="KAI4548535.1"/>
    <property type="molecule type" value="Genomic_DNA"/>
</dbReference>
<proteinExistence type="predicted"/>
<name>A0AAD4UQF9_OVIAM</name>
<accession>A0AAD4UQF9</accession>
<comment type="caution">
    <text evidence="1">The sequence shown here is derived from an EMBL/GenBank/DDBJ whole genome shotgun (WGS) entry which is preliminary data.</text>
</comment>
<organism evidence="1 2">
    <name type="scientific">Ovis ammon polii</name>
    <dbReference type="NCBI Taxonomy" id="230172"/>
    <lineage>
        <taxon>Eukaryota</taxon>
        <taxon>Metazoa</taxon>
        <taxon>Chordata</taxon>
        <taxon>Craniata</taxon>
        <taxon>Vertebrata</taxon>
        <taxon>Euteleostomi</taxon>
        <taxon>Mammalia</taxon>
        <taxon>Eutheria</taxon>
        <taxon>Laurasiatheria</taxon>
        <taxon>Artiodactyla</taxon>
        <taxon>Ruminantia</taxon>
        <taxon>Pecora</taxon>
        <taxon>Bovidae</taxon>
        <taxon>Caprinae</taxon>
        <taxon>Ovis</taxon>
    </lineage>
</organism>
<dbReference type="AlphaFoldDB" id="A0AAD4UQF9"/>
<gene>
    <name evidence="1" type="ORF">MG293_000865</name>
</gene>
<dbReference type="Proteomes" id="UP001214576">
    <property type="component" value="Unassembled WGS sequence"/>
</dbReference>
<evidence type="ECO:0000313" key="1">
    <source>
        <dbReference type="EMBL" id="KAI4548535.1"/>
    </source>
</evidence>
<protein>
    <submittedName>
        <fullName evidence="1">Uncharacterized protein</fullName>
    </submittedName>
</protein>
<sequence length="122" mass="13490">MATHSSYSCLENSMERGPWWATAHGITKLIFSSILLSSTPTPQFLLHCTDVIFSGTAVNVMQPRFPQILVLMFAHLMKKSPFPDYEFVFVGCGQGVPGWELVGTLVVVMALVSDVQMPVEQL</sequence>